<dbReference type="Proteomes" id="UP000789706">
    <property type="component" value="Unassembled WGS sequence"/>
</dbReference>
<reference evidence="1" key="1">
    <citation type="submission" date="2021-06" db="EMBL/GenBank/DDBJ databases">
        <authorList>
            <person name="Kallberg Y."/>
            <person name="Tangrot J."/>
            <person name="Rosling A."/>
        </authorList>
    </citation>
    <scope>NUCLEOTIDE SEQUENCE</scope>
    <source>
        <strain evidence="1">AZ414A</strain>
    </source>
</reference>
<accession>A0A9N8UYR8</accession>
<dbReference type="AlphaFoldDB" id="A0A9N8UYR8"/>
<dbReference type="Gene3D" id="3.80.10.10">
    <property type="entry name" value="Ribonuclease Inhibitor"/>
    <property type="match status" value="1"/>
</dbReference>
<dbReference type="EMBL" id="CAJVPK010000028">
    <property type="protein sequence ID" value="CAG8434888.1"/>
    <property type="molecule type" value="Genomic_DNA"/>
</dbReference>
<comment type="caution">
    <text evidence="1">The sequence shown here is derived from an EMBL/GenBank/DDBJ whole genome shotgun (WGS) entry which is preliminary data.</text>
</comment>
<keyword evidence="2" id="KW-1185">Reference proteome</keyword>
<evidence type="ECO:0000313" key="2">
    <source>
        <dbReference type="Proteomes" id="UP000789706"/>
    </source>
</evidence>
<gene>
    <name evidence="1" type="ORF">DEBURN_LOCUS788</name>
</gene>
<organism evidence="1 2">
    <name type="scientific">Diversispora eburnea</name>
    <dbReference type="NCBI Taxonomy" id="1213867"/>
    <lineage>
        <taxon>Eukaryota</taxon>
        <taxon>Fungi</taxon>
        <taxon>Fungi incertae sedis</taxon>
        <taxon>Mucoromycota</taxon>
        <taxon>Glomeromycotina</taxon>
        <taxon>Glomeromycetes</taxon>
        <taxon>Diversisporales</taxon>
        <taxon>Diversisporaceae</taxon>
        <taxon>Diversispora</taxon>
    </lineage>
</organism>
<proteinExistence type="predicted"/>
<sequence length="577" mass="67324">MAVDVREIFNDYKKEKQVPPKRNAMEEMKEIFKDVKKRVRRDSIMSISQYQMDKNEKTIIIMSRGKSIPKLPVECMRRIIKHVEKKRDILSCLLVNKYWCINVIPLLWERPFDNVSTENRYKLIRTYISCLEEEEKSCLNYSLKKFKLKIPYSASALFKYASCLERLSYTSLYMAVDSGIKKYLNEEVLGYSKHQQTILIVGALCQLFMRQSRNIASFEIIKFFGKMDLPRSLVFSNAECTLSNLLRFEFEYEREMTINTLQLLKYIAKYSNNLLTLVLKFPYFVDNKMEIEINAIANIINSQTQLTEFNVLGLRYGVKTILLALSSQANSLKSIKFMKCDFKDVDFQLLANCKELNNLTIQYCEGLTEKNISNLNEFTLKSFVIGFSPIESSSQILLISLIADKFLKELTLDLVTPETIETILEHCPNLVKLKLANYFIRRTTKIGELLRGLKYLRELEIFISSKNADYENMILTSNDLPPSLECLILKCGFTTVQLDNLLSRCDLKTLIVDYRNFDYSHFRVIIEYAKRNDNLEVLGIGGGGSKDSFAKREWRIIKKLRKDYLVRIIPLREISSW</sequence>
<dbReference type="OrthoDB" id="2327826at2759"/>
<name>A0A9N8UYR8_9GLOM</name>
<evidence type="ECO:0000313" key="1">
    <source>
        <dbReference type="EMBL" id="CAG8434888.1"/>
    </source>
</evidence>
<dbReference type="InterPro" id="IPR032675">
    <property type="entry name" value="LRR_dom_sf"/>
</dbReference>
<protein>
    <submittedName>
        <fullName evidence="1">770_t:CDS:1</fullName>
    </submittedName>
</protein>
<dbReference type="SUPFAM" id="SSF52047">
    <property type="entry name" value="RNI-like"/>
    <property type="match status" value="1"/>
</dbReference>